<dbReference type="OrthoDB" id="9763616at2"/>
<feature type="domain" description="PhoD-like phosphatase metallophosphatase" evidence="1">
    <location>
        <begin position="43"/>
        <end position="272"/>
    </location>
</feature>
<dbReference type="PANTHER" id="PTHR33987:SF1">
    <property type="entry name" value="CALCINEURIN-LIKE METALLO-PHOSPHOESTERASE SUPERFAMILY PROTEIN"/>
    <property type="match status" value="1"/>
</dbReference>
<dbReference type="SUPFAM" id="SSF56300">
    <property type="entry name" value="Metallo-dependent phosphatases"/>
    <property type="match status" value="1"/>
</dbReference>
<evidence type="ECO:0000313" key="2">
    <source>
        <dbReference type="EMBL" id="SDE66340.1"/>
    </source>
</evidence>
<accession>A0A1G7ERM0</accession>
<dbReference type="InterPro" id="IPR018946">
    <property type="entry name" value="PhoD-like_MPP"/>
</dbReference>
<organism evidence="2 3">
    <name type="scientific">Ulvibacter litoralis</name>
    <dbReference type="NCBI Taxonomy" id="227084"/>
    <lineage>
        <taxon>Bacteria</taxon>
        <taxon>Pseudomonadati</taxon>
        <taxon>Bacteroidota</taxon>
        <taxon>Flavobacteriia</taxon>
        <taxon>Flavobacteriales</taxon>
        <taxon>Flavobacteriaceae</taxon>
        <taxon>Ulvibacter</taxon>
    </lineage>
</organism>
<reference evidence="2 3" key="1">
    <citation type="submission" date="2016-10" db="EMBL/GenBank/DDBJ databases">
        <authorList>
            <person name="de Groot N.N."/>
        </authorList>
    </citation>
    <scope>NUCLEOTIDE SEQUENCE [LARGE SCALE GENOMIC DNA]</scope>
    <source>
        <strain evidence="2 3">DSM 16195</strain>
    </source>
</reference>
<dbReference type="Pfam" id="PF09423">
    <property type="entry name" value="PhoD"/>
    <property type="match status" value="1"/>
</dbReference>
<dbReference type="STRING" id="227084.SAMN05421855_102112"/>
<keyword evidence="3" id="KW-1185">Reference proteome</keyword>
<name>A0A1G7ERM0_9FLAO</name>
<dbReference type="Proteomes" id="UP000199321">
    <property type="component" value="Unassembled WGS sequence"/>
</dbReference>
<gene>
    <name evidence="2" type="ORF">SAMN05421855_102112</name>
</gene>
<protein>
    <submittedName>
        <fullName evidence="2">Alkaline phosphatase D</fullName>
    </submittedName>
</protein>
<dbReference type="Gene3D" id="3.60.21.70">
    <property type="entry name" value="PhoD-like phosphatase"/>
    <property type="match status" value="1"/>
</dbReference>
<sequence>MRILTLCIIGAVLVSCKQPKKEATTEGVTTEKPSEEKENFTIVFASCNDQNREQPLWKPILENKPDVFIWGGDNVYADTADMVKMKADYDKVLANSDYKKLTEATTVIGTWDDHDYGKNDAGVEWEKKAEAQQVLLDFLNVPQNDSLRKQEGVYYTQKYETAKGNVKVILLDTRTFRDSLKKSTVEGWRFEPWKEGEGGTVLGDTQWAWLEAQLNDTDADFTLIVSSIQFLAYEHGWEKWGNFPLEVKRMEKVLANAKAKNILMVSGDRHLGEFSVKNIPGLSYPLVDFTTSGLTHTYPESPDTPNEYRQGKIIKDLNFGVLQFDFNANKVTMELRGKENTILESLVQQY</sequence>
<dbReference type="InterPro" id="IPR029052">
    <property type="entry name" value="Metallo-depent_PP-like"/>
</dbReference>
<dbReference type="CDD" id="cd07389">
    <property type="entry name" value="MPP_PhoD"/>
    <property type="match status" value="1"/>
</dbReference>
<evidence type="ECO:0000313" key="3">
    <source>
        <dbReference type="Proteomes" id="UP000199321"/>
    </source>
</evidence>
<dbReference type="PANTHER" id="PTHR33987">
    <property type="entry name" value="CALCINEURIN-LIKE METALLO-PHOSPHOESTERASE SUPERFAMILY PROTEIN"/>
    <property type="match status" value="1"/>
</dbReference>
<dbReference type="EMBL" id="FNBA01000002">
    <property type="protein sequence ID" value="SDE66340.1"/>
    <property type="molecule type" value="Genomic_DNA"/>
</dbReference>
<dbReference type="AlphaFoldDB" id="A0A1G7ERM0"/>
<dbReference type="RefSeq" id="WP_093142203.1">
    <property type="nucleotide sequence ID" value="NZ_BMWO01000002.1"/>
</dbReference>
<proteinExistence type="predicted"/>
<dbReference type="PROSITE" id="PS51257">
    <property type="entry name" value="PROKAR_LIPOPROTEIN"/>
    <property type="match status" value="1"/>
</dbReference>
<dbReference type="InterPro" id="IPR038607">
    <property type="entry name" value="PhoD-like_sf"/>
</dbReference>
<evidence type="ECO:0000259" key="1">
    <source>
        <dbReference type="Pfam" id="PF09423"/>
    </source>
</evidence>